<proteinExistence type="predicted"/>
<keyword evidence="2" id="KW-1185">Reference proteome</keyword>
<evidence type="ECO:0000313" key="2">
    <source>
        <dbReference type="Proteomes" id="UP000288711"/>
    </source>
</evidence>
<dbReference type="Proteomes" id="UP000288711">
    <property type="component" value="Unassembled WGS sequence"/>
</dbReference>
<dbReference type="EMBL" id="PIPF01000002">
    <property type="protein sequence ID" value="RWU85194.1"/>
    <property type="molecule type" value="Genomic_DNA"/>
</dbReference>
<name>A0A444B9U5_9MICO</name>
<accession>A0A444B9U5</accession>
<comment type="caution">
    <text evidence="1">The sequence shown here is derived from an EMBL/GenBank/DDBJ whole genome shotgun (WGS) entry which is preliminary data.</text>
</comment>
<gene>
    <name evidence="1" type="ORF">CWN80_03355</name>
</gene>
<evidence type="ECO:0000313" key="1">
    <source>
        <dbReference type="EMBL" id="RWU85194.1"/>
    </source>
</evidence>
<dbReference type="RefSeq" id="WP_040880697.1">
    <property type="nucleotide sequence ID" value="NZ_ALWX01000014.1"/>
</dbReference>
<dbReference type="AlphaFoldDB" id="A0A444B9U5"/>
<protein>
    <recommendedName>
        <fullName evidence="3">PIN domain-containing protein</fullName>
    </recommendedName>
</protein>
<dbReference type="OrthoDB" id="3733361at2"/>
<reference evidence="1 2" key="1">
    <citation type="journal article" date="2009" name="Int. J. Syst. Evol. Microbiol.">
        <title>Janibacter hoylei sp. nov., Bacillus isronensis sp. nov. and Bacillus aryabhattai sp. nov., isolated from cryotubes used for collecting air from the upper atmosphere.</title>
        <authorList>
            <person name="Shivaji S."/>
            <person name="Chaturvedi P."/>
            <person name="Begum Z."/>
            <person name="Pindi P.K."/>
            <person name="Manorama R."/>
            <person name="Padmanaban D.A."/>
            <person name="Shouche Y.S."/>
            <person name="Pawar S."/>
            <person name="Vaishampayan P."/>
            <person name="Dutt C.B."/>
            <person name="Datta G.N."/>
            <person name="Manchanda R.K."/>
            <person name="Rao U.R."/>
            <person name="Bhargava P.M."/>
            <person name="Narlikar J.V."/>
        </authorList>
    </citation>
    <scope>NUCLEOTIDE SEQUENCE [LARGE SCALE GENOMIC DNA]</scope>
    <source>
        <strain evidence="1 2">PVAS-1</strain>
    </source>
</reference>
<evidence type="ECO:0008006" key="3">
    <source>
        <dbReference type="Google" id="ProtNLM"/>
    </source>
</evidence>
<sequence>MAAAVFPDNTVLCNFACVGRVDLLGDHLRGRGRWVEAVAAEAEASAGHLPDLRRLIERGWLGEPIEIVEPADVRAVEHLRVTVFGGTRVRPLQHLGEAQSCFLLTSDDQWSDSVWVTDDRDAFEFAQSRGILTRGTVELFRALVADGDLTPDGAFAVLQDIYAERGLRIPSSPRELL</sequence>
<organism evidence="1 2">
    <name type="scientific">Janibacter hoylei PVAS-1</name>
    <dbReference type="NCBI Taxonomy" id="1210046"/>
    <lineage>
        <taxon>Bacteria</taxon>
        <taxon>Bacillati</taxon>
        <taxon>Actinomycetota</taxon>
        <taxon>Actinomycetes</taxon>
        <taxon>Micrococcales</taxon>
        <taxon>Intrasporangiaceae</taxon>
        <taxon>Janibacter</taxon>
    </lineage>
</organism>